<keyword evidence="1" id="KW-0812">Transmembrane</keyword>
<dbReference type="EMBL" id="JALLAZ020001308">
    <property type="protein sequence ID" value="KAL3777176.1"/>
    <property type="molecule type" value="Genomic_DNA"/>
</dbReference>
<feature type="transmembrane region" description="Helical" evidence="1">
    <location>
        <begin position="23"/>
        <end position="43"/>
    </location>
</feature>
<sequence>MTIYAKTSESYWKAQRKKHVKKIRVHLTITMIGIFTVIAGAVIRRSRRSNATRPLAPRRSPEQATEIDWKQCESSVNSQEECATICLPERNSIQRKTMHQACLHGCQQAHVASTALSCRGAASSEEDMFRKIGGLAHVHCSKFQAIDPKPDVFATCRKYHRAGSKHGYRMGLDAMTHILDEEFQSQGNMLRMS</sequence>
<keyword evidence="3" id="KW-1185">Reference proteome</keyword>
<protein>
    <submittedName>
        <fullName evidence="2">Uncharacterized protein</fullName>
    </submittedName>
</protein>
<evidence type="ECO:0000256" key="1">
    <source>
        <dbReference type="SAM" id="Phobius"/>
    </source>
</evidence>
<comment type="caution">
    <text evidence="2">The sequence shown here is derived from an EMBL/GenBank/DDBJ whole genome shotgun (WGS) entry which is preliminary data.</text>
</comment>
<evidence type="ECO:0000313" key="2">
    <source>
        <dbReference type="EMBL" id="KAL3777176.1"/>
    </source>
</evidence>
<accession>A0ABD3NQ03</accession>
<proteinExistence type="predicted"/>
<dbReference type="Proteomes" id="UP001530315">
    <property type="component" value="Unassembled WGS sequence"/>
</dbReference>
<reference evidence="2 3" key="1">
    <citation type="submission" date="2024-10" db="EMBL/GenBank/DDBJ databases">
        <title>Updated reference genomes for cyclostephanoid diatoms.</title>
        <authorList>
            <person name="Roberts W.R."/>
            <person name="Alverson A.J."/>
        </authorList>
    </citation>
    <scope>NUCLEOTIDE SEQUENCE [LARGE SCALE GENOMIC DNA]</scope>
    <source>
        <strain evidence="2 3">AJA276-08</strain>
    </source>
</reference>
<keyword evidence="1" id="KW-0472">Membrane</keyword>
<organism evidence="2 3">
    <name type="scientific">Stephanodiscus triporus</name>
    <dbReference type="NCBI Taxonomy" id="2934178"/>
    <lineage>
        <taxon>Eukaryota</taxon>
        <taxon>Sar</taxon>
        <taxon>Stramenopiles</taxon>
        <taxon>Ochrophyta</taxon>
        <taxon>Bacillariophyta</taxon>
        <taxon>Coscinodiscophyceae</taxon>
        <taxon>Thalassiosirophycidae</taxon>
        <taxon>Stephanodiscales</taxon>
        <taxon>Stephanodiscaceae</taxon>
        <taxon>Stephanodiscus</taxon>
    </lineage>
</organism>
<name>A0ABD3NQ03_9STRA</name>
<gene>
    <name evidence="2" type="ORF">ACHAW5_009300</name>
</gene>
<dbReference type="AlphaFoldDB" id="A0ABD3NQ03"/>
<evidence type="ECO:0000313" key="3">
    <source>
        <dbReference type="Proteomes" id="UP001530315"/>
    </source>
</evidence>
<keyword evidence="1" id="KW-1133">Transmembrane helix</keyword>